<comment type="caution">
    <text evidence="10">The sequence shown here is derived from an EMBL/GenBank/DDBJ whole genome shotgun (WGS) entry which is preliminary data.</text>
</comment>
<protein>
    <recommendedName>
        <fullName evidence="2">non-specific protein-tyrosine kinase</fullName>
        <ecNumber evidence="2">2.7.10.2</ecNumber>
    </recommendedName>
</protein>
<keyword evidence="7" id="KW-0829">Tyrosine-protein kinase</keyword>
<name>W4V142_9FIRM</name>
<dbReference type="Pfam" id="PF13614">
    <property type="entry name" value="AAA_31"/>
    <property type="match status" value="1"/>
</dbReference>
<feature type="domain" description="AAA" evidence="9">
    <location>
        <begin position="39"/>
        <end position="182"/>
    </location>
</feature>
<keyword evidence="3" id="KW-0808">Transferase</keyword>
<accession>W4V142</accession>
<proteinExistence type="inferred from homology"/>
<dbReference type="GO" id="GO:0005886">
    <property type="term" value="C:plasma membrane"/>
    <property type="evidence" value="ECO:0007669"/>
    <property type="project" value="TreeGrafter"/>
</dbReference>
<comment type="similarity">
    <text evidence="1">Belongs to the CpsD/CapB family.</text>
</comment>
<dbReference type="AlphaFoldDB" id="W4V142"/>
<dbReference type="EMBL" id="BAVR01000005">
    <property type="protein sequence ID" value="GAE87215.1"/>
    <property type="molecule type" value="Genomic_DNA"/>
</dbReference>
<evidence type="ECO:0000256" key="2">
    <source>
        <dbReference type="ARBA" id="ARBA00011903"/>
    </source>
</evidence>
<dbReference type="PANTHER" id="PTHR32309">
    <property type="entry name" value="TYROSINE-PROTEIN KINASE"/>
    <property type="match status" value="1"/>
</dbReference>
<dbReference type="InterPro" id="IPR050445">
    <property type="entry name" value="Bact_polysacc_biosynth/exp"/>
</dbReference>
<keyword evidence="11" id="KW-1185">Reference proteome</keyword>
<dbReference type="InterPro" id="IPR027417">
    <property type="entry name" value="P-loop_NTPase"/>
</dbReference>
<dbReference type="PANTHER" id="PTHR32309:SF13">
    <property type="entry name" value="FERRIC ENTEROBACTIN TRANSPORT PROTEIN FEPE"/>
    <property type="match status" value="1"/>
</dbReference>
<dbReference type="SUPFAM" id="SSF52540">
    <property type="entry name" value="P-loop containing nucleoside triphosphate hydrolases"/>
    <property type="match status" value="1"/>
</dbReference>
<organism evidence="10 11">
    <name type="scientific">Acetivibrio straminisolvens JCM 21531</name>
    <dbReference type="NCBI Taxonomy" id="1294263"/>
    <lineage>
        <taxon>Bacteria</taxon>
        <taxon>Bacillati</taxon>
        <taxon>Bacillota</taxon>
        <taxon>Clostridia</taxon>
        <taxon>Eubacteriales</taxon>
        <taxon>Oscillospiraceae</taxon>
        <taxon>Acetivibrio</taxon>
    </lineage>
</organism>
<dbReference type="RefSeq" id="WP_038287027.1">
    <property type="nucleotide sequence ID" value="NZ_BAVR01000005.1"/>
</dbReference>
<evidence type="ECO:0000256" key="8">
    <source>
        <dbReference type="ARBA" id="ARBA00051245"/>
    </source>
</evidence>
<dbReference type="GO" id="GO:0005524">
    <property type="term" value="F:ATP binding"/>
    <property type="evidence" value="ECO:0007669"/>
    <property type="project" value="UniProtKB-KW"/>
</dbReference>
<evidence type="ECO:0000256" key="7">
    <source>
        <dbReference type="ARBA" id="ARBA00023137"/>
    </source>
</evidence>
<comment type="catalytic activity">
    <reaction evidence="8">
        <text>L-tyrosyl-[protein] + ATP = O-phospho-L-tyrosyl-[protein] + ADP + H(+)</text>
        <dbReference type="Rhea" id="RHEA:10596"/>
        <dbReference type="Rhea" id="RHEA-COMP:10136"/>
        <dbReference type="Rhea" id="RHEA-COMP:20101"/>
        <dbReference type="ChEBI" id="CHEBI:15378"/>
        <dbReference type="ChEBI" id="CHEBI:30616"/>
        <dbReference type="ChEBI" id="CHEBI:46858"/>
        <dbReference type="ChEBI" id="CHEBI:61978"/>
        <dbReference type="ChEBI" id="CHEBI:456216"/>
        <dbReference type="EC" id="2.7.10.2"/>
    </reaction>
</comment>
<evidence type="ECO:0000256" key="1">
    <source>
        <dbReference type="ARBA" id="ARBA00007316"/>
    </source>
</evidence>
<keyword evidence="5 10" id="KW-0418">Kinase</keyword>
<reference evidence="10" key="1">
    <citation type="journal article" date="2014" name="Genome Announc.">
        <title>Draft Genome Sequence of Clostridium straminisolvens Strain JCM 21531T, Isolated from a Cellulose-Degrading Bacterial Community.</title>
        <authorList>
            <person name="Yuki M."/>
            <person name="Oshima K."/>
            <person name="Suda W."/>
            <person name="Sakamoto M."/>
            <person name="Kitamura K."/>
            <person name="Iida T."/>
            <person name="Hattori M."/>
            <person name="Ohkuma M."/>
        </authorList>
    </citation>
    <scope>NUCLEOTIDE SEQUENCE [LARGE SCALE GENOMIC DNA]</scope>
    <source>
        <strain evidence="10">JCM 21531</strain>
    </source>
</reference>
<dbReference type="Gene3D" id="3.40.50.300">
    <property type="entry name" value="P-loop containing nucleotide triphosphate hydrolases"/>
    <property type="match status" value="1"/>
</dbReference>
<dbReference type="GO" id="GO:0004715">
    <property type="term" value="F:non-membrane spanning protein tyrosine kinase activity"/>
    <property type="evidence" value="ECO:0007669"/>
    <property type="project" value="UniProtKB-EC"/>
</dbReference>
<evidence type="ECO:0000256" key="4">
    <source>
        <dbReference type="ARBA" id="ARBA00022741"/>
    </source>
</evidence>
<gene>
    <name evidence="10" type="ORF">JCM21531_566</name>
</gene>
<dbReference type="InterPro" id="IPR025669">
    <property type="entry name" value="AAA_dom"/>
</dbReference>
<dbReference type="STRING" id="1294263.JCM21531_566"/>
<dbReference type="CDD" id="cd05387">
    <property type="entry name" value="BY-kinase"/>
    <property type="match status" value="1"/>
</dbReference>
<evidence type="ECO:0000256" key="3">
    <source>
        <dbReference type="ARBA" id="ARBA00022679"/>
    </source>
</evidence>
<evidence type="ECO:0000256" key="6">
    <source>
        <dbReference type="ARBA" id="ARBA00022840"/>
    </source>
</evidence>
<dbReference type="OrthoDB" id="9794577at2"/>
<keyword evidence="6" id="KW-0067">ATP-binding</keyword>
<dbReference type="Proteomes" id="UP000019109">
    <property type="component" value="Unassembled WGS sequence"/>
</dbReference>
<dbReference type="InterPro" id="IPR005702">
    <property type="entry name" value="Wzc-like_C"/>
</dbReference>
<evidence type="ECO:0000256" key="5">
    <source>
        <dbReference type="ARBA" id="ARBA00022777"/>
    </source>
</evidence>
<sequence length="249" mass="28043">MSEISYVIKYDLNQTVEEAYNVLRANIQFCESSKKITTLAVTSYSPGEGKSTTSINLGISMAKAGMKVLYVDADIRKPMPFKYFMSTNLKGLTNYILGQAELNEIINKTDIDGFDFITCGIKTNNPVELITSDRFSNLIREVRQIYDTVIIDTPPLGSVIDAAIIAAQVDGTIIVIEANAVRCQNALRMKEQLVKANANILGAVLNKISKSEYKNYYGSYDYYNSRKKYMKKWSQLIKNLKSLKRGEYD</sequence>
<evidence type="ECO:0000259" key="9">
    <source>
        <dbReference type="Pfam" id="PF13614"/>
    </source>
</evidence>
<dbReference type="EC" id="2.7.10.2" evidence="2"/>
<evidence type="ECO:0000313" key="11">
    <source>
        <dbReference type="Proteomes" id="UP000019109"/>
    </source>
</evidence>
<evidence type="ECO:0000313" key="10">
    <source>
        <dbReference type="EMBL" id="GAE87215.1"/>
    </source>
</evidence>
<dbReference type="NCBIfam" id="TIGR01007">
    <property type="entry name" value="eps_fam"/>
    <property type="match status" value="1"/>
</dbReference>
<keyword evidence="4" id="KW-0547">Nucleotide-binding</keyword>